<dbReference type="SUPFAM" id="SSF52242">
    <property type="entry name" value="Cobalamin (vitamin B12)-binding domain"/>
    <property type="match status" value="1"/>
</dbReference>
<dbReference type="Pfam" id="PF02310">
    <property type="entry name" value="B12-binding"/>
    <property type="match status" value="1"/>
</dbReference>
<evidence type="ECO:0000313" key="3">
    <source>
        <dbReference type="Proteomes" id="UP000660885"/>
    </source>
</evidence>
<name>A0ABS1U393_9PROT</name>
<dbReference type="Gene3D" id="3.40.50.280">
    <property type="entry name" value="Cobalamin-binding domain"/>
    <property type="match status" value="1"/>
</dbReference>
<dbReference type="EMBL" id="JAETWB010000005">
    <property type="protein sequence ID" value="MBL6079131.1"/>
    <property type="molecule type" value="Genomic_DNA"/>
</dbReference>
<dbReference type="Proteomes" id="UP000660885">
    <property type="component" value="Unassembled WGS sequence"/>
</dbReference>
<evidence type="ECO:0000259" key="1">
    <source>
        <dbReference type="PROSITE" id="PS51332"/>
    </source>
</evidence>
<gene>
    <name evidence="2" type="ORF">JMJ56_14025</name>
</gene>
<dbReference type="PROSITE" id="PS51332">
    <property type="entry name" value="B12_BINDING"/>
    <property type="match status" value="1"/>
</dbReference>
<dbReference type="InterPro" id="IPR036724">
    <property type="entry name" value="Cobalamin-bd_sf"/>
</dbReference>
<evidence type="ECO:0000313" key="2">
    <source>
        <dbReference type="EMBL" id="MBL6079131.1"/>
    </source>
</evidence>
<keyword evidence="3" id="KW-1185">Reference proteome</keyword>
<feature type="domain" description="B12-binding" evidence="1">
    <location>
        <begin position="94"/>
        <end position="223"/>
    </location>
</feature>
<reference evidence="2 3" key="1">
    <citation type="submission" date="2021-01" db="EMBL/GenBank/DDBJ databases">
        <title>Belnapia mucosa sp. nov. and Belnapia arida sp. nov., isolated from the Tabernas Desert (Almeria, Spain).</title>
        <authorList>
            <person name="Molina-Menor E."/>
            <person name="Vidal-Verdu A."/>
            <person name="Calonge A."/>
            <person name="Satari L."/>
            <person name="Pereto J."/>
            <person name="Porcar M."/>
        </authorList>
    </citation>
    <scope>NUCLEOTIDE SEQUENCE [LARGE SCALE GENOMIC DNA]</scope>
    <source>
        <strain evidence="2 3">T18</strain>
    </source>
</reference>
<dbReference type="InterPro" id="IPR006158">
    <property type="entry name" value="Cobalamin-bd"/>
</dbReference>
<proteinExistence type="predicted"/>
<accession>A0ABS1U393</accession>
<protein>
    <submittedName>
        <fullName evidence="2">Cobalamin B12-binding domain-containing protein</fullName>
    </submittedName>
</protein>
<organism evidence="2 3">
    <name type="scientific">Belnapia arida</name>
    <dbReference type="NCBI Taxonomy" id="2804533"/>
    <lineage>
        <taxon>Bacteria</taxon>
        <taxon>Pseudomonadati</taxon>
        <taxon>Pseudomonadota</taxon>
        <taxon>Alphaproteobacteria</taxon>
        <taxon>Acetobacterales</taxon>
        <taxon>Roseomonadaceae</taxon>
        <taxon>Belnapia</taxon>
    </lineage>
</organism>
<sequence>MADTAPIDALGAMLLQHDFASAVAYVEATHRSGMAVEDVYLDLLAPTARLLGQFWADDVCDFATVTLGLGQLRRIRESLVSHLVEGAQPLRAAGHSVLLVPVPGEQHVFGLEMVADFFRRAGWQAQSVPIRSISDLTGMLRRVHVDILGLTLGGTQRMDLLAATIRKARQASRNRGMAVMVGGPAFVGHPEYAALVGADATAADAREAPIQAARLLRLLVERA</sequence>
<comment type="caution">
    <text evidence="2">The sequence shown here is derived from an EMBL/GenBank/DDBJ whole genome shotgun (WGS) entry which is preliminary data.</text>
</comment>
<dbReference type="RefSeq" id="WP_202832384.1">
    <property type="nucleotide sequence ID" value="NZ_JAETWB010000005.1"/>
</dbReference>
<dbReference type="CDD" id="cd02065">
    <property type="entry name" value="B12-binding_like"/>
    <property type="match status" value="1"/>
</dbReference>